<dbReference type="AlphaFoldDB" id="A0A199XSN1"/>
<name>A0A199XSN1_9FLAO</name>
<dbReference type="GO" id="GO:0000155">
    <property type="term" value="F:phosphorelay sensor kinase activity"/>
    <property type="evidence" value="ECO:0007669"/>
    <property type="project" value="InterPro"/>
</dbReference>
<keyword evidence="3" id="KW-0808">Transferase</keyword>
<accession>A0A199XSN1</accession>
<dbReference type="RefSeq" id="WP_064715075.1">
    <property type="nucleotide sequence ID" value="NZ_JMTM01000035.1"/>
</dbReference>
<feature type="transmembrane region" description="Helical" evidence="1">
    <location>
        <begin position="112"/>
        <end position="130"/>
    </location>
</feature>
<dbReference type="PATRIC" id="fig|29536.5.peg.1319"/>
<feature type="domain" description="Signal transduction histidine kinase internal region" evidence="2">
    <location>
        <begin position="153"/>
        <end position="231"/>
    </location>
</feature>
<dbReference type="Proteomes" id="UP000093807">
    <property type="component" value="Unassembled WGS sequence"/>
</dbReference>
<keyword evidence="1" id="KW-0812">Transmembrane</keyword>
<dbReference type="PANTHER" id="PTHR34220">
    <property type="entry name" value="SENSOR HISTIDINE KINASE YPDA"/>
    <property type="match status" value="1"/>
</dbReference>
<dbReference type="GO" id="GO:0016020">
    <property type="term" value="C:membrane"/>
    <property type="evidence" value="ECO:0007669"/>
    <property type="project" value="InterPro"/>
</dbReference>
<dbReference type="EC" id="2.7.13.3" evidence="3"/>
<dbReference type="InterPro" id="IPR010559">
    <property type="entry name" value="Sig_transdc_His_kin_internal"/>
</dbReference>
<evidence type="ECO:0000313" key="3">
    <source>
        <dbReference type="EMBL" id="OAZ04256.1"/>
    </source>
</evidence>
<feature type="transmembrane region" description="Helical" evidence="1">
    <location>
        <begin position="12"/>
        <end position="29"/>
    </location>
</feature>
<keyword evidence="1" id="KW-1133">Transmembrane helix</keyword>
<evidence type="ECO:0000259" key="2">
    <source>
        <dbReference type="Pfam" id="PF06580"/>
    </source>
</evidence>
<proteinExistence type="predicted"/>
<dbReference type="EMBL" id="JMTM01000035">
    <property type="protein sequence ID" value="OAZ04256.1"/>
    <property type="molecule type" value="Genomic_DNA"/>
</dbReference>
<gene>
    <name evidence="3" type="primary">ypdA_1</name>
    <name evidence="3" type="ORF">FLB_12500</name>
</gene>
<evidence type="ECO:0000256" key="1">
    <source>
        <dbReference type="SAM" id="Phobius"/>
    </source>
</evidence>
<sequence length="336" mass="39275">MKNSQIEIINKLGITIAITLFFKIIFFRLDDFFDWDLVFIAAIVLIIWQGNEIIDKSLNKSNPWILNARKRLIIQSVFTVVYTSITLFALMYILHQLRFGDGRVINRKMIEIFPPAILFTLALLAIKIGIEFFNALKNSLFEVEKYKTESINAQLQNLKSQLNPHFLFNNLSVLTSLVYKNQDKAAFFINELAKVYRYVLDTKNAELVPLQEELAFLNHYIYLQKIRFEDSILFEFNIEEHKKNDFLLPMCLQMLVENTIQHNETSQANPLKVLIYTHHNTLIIENPILPRSNVTDSTKTGLKNIEQRYSFFTDEKVVVHNNGLLFKVILPLIQKK</sequence>
<dbReference type="InterPro" id="IPR050640">
    <property type="entry name" value="Bact_2-comp_sensor_kinase"/>
</dbReference>
<evidence type="ECO:0000313" key="4">
    <source>
        <dbReference type="Proteomes" id="UP000093807"/>
    </source>
</evidence>
<feature type="transmembrane region" description="Helical" evidence="1">
    <location>
        <begin position="72"/>
        <end position="92"/>
    </location>
</feature>
<organism evidence="3 4">
    <name type="scientific">Flavobacterium succinicans</name>
    <dbReference type="NCBI Taxonomy" id="29536"/>
    <lineage>
        <taxon>Bacteria</taxon>
        <taxon>Pseudomonadati</taxon>
        <taxon>Bacteroidota</taxon>
        <taxon>Flavobacteriia</taxon>
        <taxon>Flavobacteriales</taxon>
        <taxon>Flavobacteriaceae</taxon>
        <taxon>Flavobacterium</taxon>
    </lineage>
</organism>
<feature type="transmembrane region" description="Helical" evidence="1">
    <location>
        <begin position="35"/>
        <end position="51"/>
    </location>
</feature>
<protein>
    <submittedName>
        <fullName evidence="3">Sensor histidine kinase YpdA</fullName>
        <ecNumber evidence="3">2.7.13.3</ecNumber>
    </submittedName>
</protein>
<keyword evidence="3" id="KW-0418">Kinase</keyword>
<keyword evidence="4" id="KW-1185">Reference proteome</keyword>
<keyword evidence="1" id="KW-0472">Membrane</keyword>
<reference evidence="3 4" key="1">
    <citation type="submission" date="2016-06" db="EMBL/GenBank/DDBJ databases">
        <title>Draft genome sequence of Flavobacterium succinicans strain DD5b.</title>
        <authorList>
            <person name="Poehlein A."/>
            <person name="Daniel R."/>
            <person name="Simeonova D.D."/>
        </authorList>
    </citation>
    <scope>NUCLEOTIDE SEQUENCE [LARGE SCALE GENOMIC DNA]</scope>
    <source>
        <strain evidence="3 4">DD5b</strain>
    </source>
</reference>
<dbReference type="PANTHER" id="PTHR34220:SF7">
    <property type="entry name" value="SENSOR HISTIDINE KINASE YPDA"/>
    <property type="match status" value="1"/>
</dbReference>
<dbReference type="OrthoDB" id="9809908at2"/>
<dbReference type="Pfam" id="PF06580">
    <property type="entry name" value="His_kinase"/>
    <property type="match status" value="1"/>
</dbReference>
<comment type="caution">
    <text evidence="3">The sequence shown here is derived from an EMBL/GenBank/DDBJ whole genome shotgun (WGS) entry which is preliminary data.</text>
</comment>